<comment type="caution">
    <text evidence="1">The sequence shown here is derived from an EMBL/GenBank/DDBJ whole genome shotgun (WGS) entry which is preliminary data.</text>
</comment>
<evidence type="ECO:0000313" key="4">
    <source>
        <dbReference type="Proteomes" id="UP000441208"/>
    </source>
</evidence>
<dbReference type="AlphaFoldDB" id="A0A6A3EMT3"/>
<sequence length="83" mass="9185">MRLNMTKSDVYARILDYFNEFGEIMRANGLTGCFAGNDGAREKCKRLIASLHPAALKAEVKQCAQIRCVRSDAAFRPDCGKGN</sequence>
<accession>A0A6A3EMT3</accession>
<evidence type="ECO:0000313" key="2">
    <source>
        <dbReference type="EMBL" id="KAE9099477.1"/>
    </source>
</evidence>
<protein>
    <submittedName>
        <fullName evidence="1">Uncharacterized protein</fullName>
    </submittedName>
</protein>
<name>A0A6A3EMT3_9STRA</name>
<organism evidence="1 3">
    <name type="scientific">Phytophthora fragariae</name>
    <dbReference type="NCBI Taxonomy" id="53985"/>
    <lineage>
        <taxon>Eukaryota</taxon>
        <taxon>Sar</taxon>
        <taxon>Stramenopiles</taxon>
        <taxon>Oomycota</taxon>
        <taxon>Peronosporomycetes</taxon>
        <taxon>Peronosporales</taxon>
        <taxon>Peronosporaceae</taxon>
        <taxon>Phytophthora</taxon>
    </lineage>
</organism>
<dbReference type="EMBL" id="QXFZ01000993">
    <property type="protein sequence ID" value="KAE9099477.1"/>
    <property type="molecule type" value="Genomic_DNA"/>
</dbReference>
<dbReference type="Proteomes" id="UP000441208">
    <property type="component" value="Unassembled WGS sequence"/>
</dbReference>
<dbReference type="Proteomes" id="UP000429523">
    <property type="component" value="Unassembled WGS sequence"/>
</dbReference>
<gene>
    <name evidence="2" type="ORF">PF007_g15860</name>
    <name evidence="1" type="ORF">PF009_g16809</name>
</gene>
<evidence type="ECO:0000313" key="1">
    <source>
        <dbReference type="EMBL" id="KAE8933181.1"/>
    </source>
</evidence>
<reference evidence="3 4" key="1">
    <citation type="submission" date="2018-08" db="EMBL/GenBank/DDBJ databases">
        <title>Genomic investigation of the strawberry pathogen Phytophthora fragariae indicates pathogenicity is determined by transcriptional variation in three key races.</title>
        <authorList>
            <person name="Adams T.M."/>
            <person name="Armitage A.D."/>
            <person name="Sobczyk M.K."/>
            <person name="Bates H.J."/>
            <person name="Dunwell J.M."/>
            <person name="Nellist C.F."/>
            <person name="Harrison R.J."/>
        </authorList>
    </citation>
    <scope>NUCLEOTIDE SEQUENCE [LARGE SCALE GENOMIC DNA]</scope>
    <source>
        <strain evidence="2 4">NOV-71</strain>
        <strain evidence="1 3">NOV-9</strain>
    </source>
</reference>
<evidence type="ECO:0000313" key="3">
    <source>
        <dbReference type="Proteomes" id="UP000429523"/>
    </source>
</evidence>
<dbReference type="EMBL" id="QXGF01001040">
    <property type="protein sequence ID" value="KAE8933181.1"/>
    <property type="molecule type" value="Genomic_DNA"/>
</dbReference>
<proteinExistence type="predicted"/>